<name>M2QR13_CERS8</name>
<dbReference type="STRING" id="914234.M2QR13"/>
<organism evidence="2 3">
    <name type="scientific">Ceriporiopsis subvermispora (strain B)</name>
    <name type="common">White-rot fungus</name>
    <name type="synonym">Gelatoporia subvermispora</name>
    <dbReference type="NCBI Taxonomy" id="914234"/>
    <lineage>
        <taxon>Eukaryota</taxon>
        <taxon>Fungi</taxon>
        <taxon>Dikarya</taxon>
        <taxon>Basidiomycota</taxon>
        <taxon>Agaricomycotina</taxon>
        <taxon>Agaricomycetes</taxon>
        <taxon>Polyporales</taxon>
        <taxon>Gelatoporiaceae</taxon>
        <taxon>Gelatoporia</taxon>
    </lineage>
</organism>
<keyword evidence="1" id="KW-0812">Transmembrane</keyword>
<proteinExistence type="predicted"/>
<evidence type="ECO:0000313" key="2">
    <source>
        <dbReference type="EMBL" id="EMD34620.1"/>
    </source>
</evidence>
<feature type="transmembrane region" description="Helical" evidence="1">
    <location>
        <begin position="294"/>
        <end position="315"/>
    </location>
</feature>
<accession>M2QR13</accession>
<dbReference type="EMBL" id="KB445802">
    <property type="protein sequence ID" value="EMD34620.1"/>
    <property type="molecule type" value="Genomic_DNA"/>
</dbReference>
<dbReference type="Proteomes" id="UP000016930">
    <property type="component" value="Unassembled WGS sequence"/>
</dbReference>
<dbReference type="Gene3D" id="2.60.120.260">
    <property type="entry name" value="Galactose-binding domain-like"/>
    <property type="match status" value="1"/>
</dbReference>
<gene>
    <name evidence="2" type="ORF">CERSUDRAFT_116789</name>
</gene>
<dbReference type="HOGENOM" id="CLU_064974_0_0_1"/>
<evidence type="ECO:0000313" key="3">
    <source>
        <dbReference type="Proteomes" id="UP000016930"/>
    </source>
</evidence>
<reference evidence="2 3" key="1">
    <citation type="journal article" date="2012" name="Proc. Natl. Acad. Sci. U.S.A.">
        <title>Comparative genomics of Ceriporiopsis subvermispora and Phanerochaete chrysosporium provide insight into selective ligninolysis.</title>
        <authorList>
            <person name="Fernandez-Fueyo E."/>
            <person name="Ruiz-Duenas F.J."/>
            <person name="Ferreira P."/>
            <person name="Floudas D."/>
            <person name="Hibbett D.S."/>
            <person name="Canessa P."/>
            <person name="Larrondo L.F."/>
            <person name="James T.Y."/>
            <person name="Seelenfreund D."/>
            <person name="Lobos S."/>
            <person name="Polanco R."/>
            <person name="Tello M."/>
            <person name="Honda Y."/>
            <person name="Watanabe T."/>
            <person name="Watanabe T."/>
            <person name="Ryu J.S."/>
            <person name="Kubicek C.P."/>
            <person name="Schmoll M."/>
            <person name="Gaskell J."/>
            <person name="Hammel K.E."/>
            <person name="St John F.J."/>
            <person name="Vanden Wymelenberg A."/>
            <person name="Sabat G."/>
            <person name="Splinter BonDurant S."/>
            <person name="Syed K."/>
            <person name="Yadav J.S."/>
            <person name="Doddapaneni H."/>
            <person name="Subramanian V."/>
            <person name="Lavin J.L."/>
            <person name="Oguiza J.A."/>
            <person name="Perez G."/>
            <person name="Pisabarro A.G."/>
            <person name="Ramirez L."/>
            <person name="Santoyo F."/>
            <person name="Master E."/>
            <person name="Coutinho P.M."/>
            <person name="Henrissat B."/>
            <person name="Lombard V."/>
            <person name="Magnuson J.K."/>
            <person name="Kuees U."/>
            <person name="Hori C."/>
            <person name="Igarashi K."/>
            <person name="Samejima M."/>
            <person name="Held B.W."/>
            <person name="Barry K.W."/>
            <person name="LaButti K.M."/>
            <person name="Lapidus A."/>
            <person name="Lindquist E.A."/>
            <person name="Lucas S.M."/>
            <person name="Riley R."/>
            <person name="Salamov A.A."/>
            <person name="Hoffmeister D."/>
            <person name="Schwenk D."/>
            <person name="Hadar Y."/>
            <person name="Yarden O."/>
            <person name="de Vries R.P."/>
            <person name="Wiebenga A."/>
            <person name="Stenlid J."/>
            <person name="Eastwood D."/>
            <person name="Grigoriev I.V."/>
            <person name="Berka R.M."/>
            <person name="Blanchette R.A."/>
            <person name="Kersten P."/>
            <person name="Martinez A.T."/>
            <person name="Vicuna R."/>
            <person name="Cullen D."/>
        </authorList>
    </citation>
    <scope>NUCLEOTIDE SEQUENCE [LARGE SCALE GENOMIC DNA]</scope>
    <source>
        <strain evidence="2 3">B</strain>
    </source>
</reference>
<dbReference type="AlphaFoldDB" id="M2QR13"/>
<evidence type="ECO:0000256" key="1">
    <source>
        <dbReference type="SAM" id="Phobius"/>
    </source>
</evidence>
<keyword evidence="3" id="KW-1185">Reference proteome</keyword>
<protein>
    <submittedName>
        <fullName evidence="2">Uncharacterized protein</fullName>
    </submittedName>
</protein>
<keyword evidence="1" id="KW-0472">Membrane</keyword>
<keyword evidence="1" id="KW-1133">Transmembrane helix</keyword>
<dbReference type="OrthoDB" id="2576334at2759"/>
<sequence length="400" mass="42286">MTESLLNFTLANTSPMINYGPGLDYEPLGPGGLGVSDIWWLITGEGDDLVYRTTKAGSWLQLDFDGTAIYVYGDMSMPFQVDFDGTFHNGSSIPPGNGAPPGLIWFDEFLSPGGHSLNMTVMETDDPNAEFMFNYTIIANSYPITQVPVPVSFPANDITSSGEWSKSPNGTAATSTTNASLTLPFNGVAVSMTGPLRGEFISYAVSLDAAEPINLNPMGVTSQDVTLFYQSGLDPTQEHTIVVTNTGREEVAIDSITVWQVGASSSSVGVPSAAPTSASSATSANGGHSNIAKIVAPIVAVVGAIILALAVWACTRRRQRRRNFMLSGPFGLRFSRAFRTAQSPAMMSLTTLESKTDQATNATAIPDATAEPQVPVPADVKGAAVVGWNTPSPVYRKEAV</sequence>